<dbReference type="RefSeq" id="WP_168881945.1">
    <property type="nucleotide sequence ID" value="NZ_JABAIL010000002.1"/>
</dbReference>
<evidence type="ECO:0000256" key="8">
    <source>
        <dbReference type="ARBA" id="ARBA00023012"/>
    </source>
</evidence>
<feature type="signal peptide" evidence="9">
    <location>
        <begin position="1"/>
        <end position="22"/>
    </location>
</feature>
<name>A0A7X8XVH3_9BACT</name>
<evidence type="ECO:0000256" key="1">
    <source>
        <dbReference type="ARBA" id="ARBA00000085"/>
    </source>
</evidence>
<keyword evidence="9" id="KW-0732">Signal</keyword>
<feature type="domain" description="Signal transduction histidine kinase subgroup 3 dimerisation and phosphoacceptor" evidence="11">
    <location>
        <begin position="782"/>
        <end position="843"/>
    </location>
</feature>
<protein>
    <recommendedName>
        <fullName evidence="2">histidine kinase</fullName>
        <ecNumber evidence="2">2.7.13.3</ecNumber>
    </recommendedName>
</protein>
<evidence type="ECO:0000256" key="3">
    <source>
        <dbReference type="ARBA" id="ARBA00022553"/>
    </source>
</evidence>
<organism evidence="12 13">
    <name type="scientific">Flammeovirga agarivorans</name>
    <dbReference type="NCBI Taxonomy" id="2726742"/>
    <lineage>
        <taxon>Bacteria</taxon>
        <taxon>Pseudomonadati</taxon>
        <taxon>Bacteroidota</taxon>
        <taxon>Cytophagia</taxon>
        <taxon>Cytophagales</taxon>
        <taxon>Flammeovirgaceae</taxon>
        <taxon>Flammeovirga</taxon>
    </lineage>
</organism>
<dbReference type="AlphaFoldDB" id="A0A7X8XVH3"/>
<dbReference type="GO" id="GO:0016020">
    <property type="term" value="C:membrane"/>
    <property type="evidence" value="ECO:0007669"/>
    <property type="project" value="InterPro"/>
</dbReference>
<dbReference type="PANTHER" id="PTHR24421">
    <property type="entry name" value="NITRATE/NITRITE SENSOR PROTEIN NARX-RELATED"/>
    <property type="match status" value="1"/>
</dbReference>
<evidence type="ECO:0000313" key="12">
    <source>
        <dbReference type="EMBL" id="NLR91249.1"/>
    </source>
</evidence>
<dbReference type="GO" id="GO:0046983">
    <property type="term" value="F:protein dimerization activity"/>
    <property type="evidence" value="ECO:0007669"/>
    <property type="project" value="InterPro"/>
</dbReference>
<keyword evidence="13" id="KW-1185">Reference proteome</keyword>
<reference evidence="12 13" key="1">
    <citation type="submission" date="2020-04" db="EMBL/GenBank/DDBJ databases">
        <title>Flammeovirga sp. SR4, a novel species isolated from seawater.</title>
        <authorList>
            <person name="Wang X."/>
        </authorList>
    </citation>
    <scope>NUCLEOTIDE SEQUENCE [LARGE SCALE GENOMIC DNA]</scope>
    <source>
        <strain evidence="12 13">SR4</strain>
    </source>
</reference>
<dbReference type="PANTHER" id="PTHR24421:SF10">
    <property type="entry name" value="NITRATE_NITRITE SENSOR PROTEIN NARQ"/>
    <property type="match status" value="1"/>
</dbReference>
<keyword evidence="6" id="KW-0418">Kinase</keyword>
<dbReference type="GO" id="GO:0005524">
    <property type="term" value="F:ATP binding"/>
    <property type="evidence" value="ECO:0007669"/>
    <property type="project" value="UniProtKB-KW"/>
</dbReference>
<proteinExistence type="predicted"/>
<evidence type="ECO:0000256" key="5">
    <source>
        <dbReference type="ARBA" id="ARBA00022741"/>
    </source>
</evidence>
<dbReference type="Gene3D" id="2.60.40.10">
    <property type="entry name" value="Immunoglobulins"/>
    <property type="match status" value="1"/>
</dbReference>
<comment type="caution">
    <text evidence="12">The sequence shown here is derived from an EMBL/GenBank/DDBJ whole genome shotgun (WGS) entry which is preliminary data.</text>
</comment>
<feature type="domain" description="Histidine kinase/HSP90-like ATPase" evidence="10">
    <location>
        <begin position="894"/>
        <end position="981"/>
    </location>
</feature>
<evidence type="ECO:0000256" key="9">
    <source>
        <dbReference type="SAM" id="SignalP"/>
    </source>
</evidence>
<keyword evidence="5" id="KW-0547">Nucleotide-binding</keyword>
<accession>A0A7X8XVH3</accession>
<sequence>MPVKFKYCFLHIVFFISLWCNAQDAFIHHWTTKDGLPHNFIYHLKEDNNVLWIGTDDGLSIFNGHSFKTYSTKDGLKSPYVIGFNRNYSDSLFLFTWKGGIHVFNTEQDSIHTYPYLQHKAANKLHKGIVLSDDVYGWQWSYIYHFNTNTKKGYKLSPYSKQENGKKELFFSVNKPVPHYIIKKTTLVPINLVRFQNKILVMGYDTQGLKVLEGNKVTDDFFENALGDIVLSCANQAKDGGLIVGTMGKIIKLSPRGIIQDTFDFDPAFYASDVYELSTGDMVASINKTMDHQKNILIKKKSKKIIELEKLVKSKSSSSSLLVDKKDRIWVSTQGDGLFLIHNTECRYIGIEDLSIPHILSINEKNDSTILFSTTNQVYEYNTNEEELKIKYPAKRAIVNIFEDKSIAFTSNNGSIFESGDSIDIQYSKYVGRNYGGRWFIEEDTLKVFDQKNKIIKAFHKFPEGKITQPKISQAIISDSSLWIATKGALSYYDYSPNYKLTSVNVWIEQLASGERINDILLDPQDTLLWVATNYSLYTLDANRPKEALLQKISSMENTNCTKLYKDHFGQLWVGTSNGLSVLRNGNLKRRYNKSSGLISNYITEIFESSDHNLWIGTHQGIMSMPNNKIALPIAPPTVHWKDKVYKSHSKYSTIQLPLVANSLSEMESIRLQYKIGKAGDWINFTYTDRLNITNKSPGEYPLFLRGKTIGSEWSKPSKSALIINGYFWESNIFKVSIILILLSGIIYYSNIKIKEEKLKSDKLKEIIRSRAETQKKLARIRKEIAQDFHDEMGNKLASITVLADLASMKLKGKDADTEKILLRIEGQSKSLYNGTRDFIWSIDAKNDELGMIYDYIKDFGEEFFDELEIRYHSKKNISHNTEQLTLPHSWSLQLVLIFKEAMTNIAKYAQAKHVYLSIIESDDDMIRIEVKDDGLGFDIPDKSKGNGLKNMKSRAKKITGSSFDIESEEGKGTSVFITFSRKFGNYE</sequence>
<keyword evidence="4" id="KW-0808">Transferase</keyword>
<dbReference type="SUPFAM" id="SSF51004">
    <property type="entry name" value="C-terminal (heme d1) domain of cytochrome cd1-nitrite reductase"/>
    <property type="match status" value="1"/>
</dbReference>
<keyword evidence="7" id="KW-0067">ATP-binding</keyword>
<dbReference type="Pfam" id="PF07730">
    <property type="entry name" value="HisKA_3"/>
    <property type="match status" value="1"/>
</dbReference>
<dbReference type="GO" id="GO:0000155">
    <property type="term" value="F:phosphorelay sensor kinase activity"/>
    <property type="evidence" value="ECO:0007669"/>
    <property type="project" value="InterPro"/>
</dbReference>
<keyword evidence="3" id="KW-0597">Phosphoprotein</keyword>
<dbReference type="InterPro" id="IPR036890">
    <property type="entry name" value="HATPase_C_sf"/>
</dbReference>
<dbReference type="InterPro" id="IPR013783">
    <property type="entry name" value="Ig-like_fold"/>
</dbReference>
<gene>
    <name evidence="12" type="ORF">HGP29_08530</name>
</gene>
<dbReference type="Proteomes" id="UP000585050">
    <property type="component" value="Unassembled WGS sequence"/>
</dbReference>
<dbReference type="SUPFAM" id="SSF63829">
    <property type="entry name" value="Calcium-dependent phosphotriesterase"/>
    <property type="match status" value="1"/>
</dbReference>
<dbReference type="Pfam" id="PF07494">
    <property type="entry name" value="Reg_prop"/>
    <property type="match status" value="2"/>
</dbReference>
<dbReference type="Gene3D" id="2.130.10.10">
    <property type="entry name" value="YVTN repeat-like/Quinoprotein amine dehydrogenase"/>
    <property type="match status" value="2"/>
</dbReference>
<dbReference type="EMBL" id="JABAIL010000002">
    <property type="protein sequence ID" value="NLR91249.1"/>
    <property type="molecule type" value="Genomic_DNA"/>
</dbReference>
<dbReference type="InterPro" id="IPR003594">
    <property type="entry name" value="HATPase_dom"/>
</dbReference>
<evidence type="ECO:0000256" key="6">
    <source>
        <dbReference type="ARBA" id="ARBA00022777"/>
    </source>
</evidence>
<dbReference type="InterPro" id="IPR011110">
    <property type="entry name" value="Reg_prop"/>
</dbReference>
<dbReference type="InterPro" id="IPR011712">
    <property type="entry name" value="Sig_transdc_His_kin_sub3_dim/P"/>
</dbReference>
<comment type="catalytic activity">
    <reaction evidence="1">
        <text>ATP + protein L-histidine = ADP + protein N-phospho-L-histidine.</text>
        <dbReference type="EC" id="2.7.13.3"/>
    </reaction>
</comment>
<dbReference type="InterPro" id="IPR011048">
    <property type="entry name" value="Haem_d1_sf"/>
</dbReference>
<evidence type="ECO:0000256" key="7">
    <source>
        <dbReference type="ARBA" id="ARBA00022840"/>
    </source>
</evidence>
<dbReference type="Pfam" id="PF02518">
    <property type="entry name" value="HATPase_c"/>
    <property type="match status" value="1"/>
</dbReference>
<feature type="chain" id="PRO_5031264020" description="histidine kinase" evidence="9">
    <location>
        <begin position="23"/>
        <end position="988"/>
    </location>
</feature>
<dbReference type="CDD" id="cd16917">
    <property type="entry name" value="HATPase_UhpB-NarQ-NarX-like"/>
    <property type="match status" value="1"/>
</dbReference>
<evidence type="ECO:0000256" key="4">
    <source>
        <dbReference type="ARBA" id="ARBA00022679"/>
    </source>
</evidence>
<dbReference type="InterPro" id="IPR050482">
    <property type="entry name" value="Sensor_HK_TwoCompSys"/>
</dbReference>
<evidence type="ECO:0000259" key="10">
    <source>
        <dbReference type="Pfam" id="PF02518"/>
    </source>
</evidence>
<evidence type="ECO:0000259" key="11">
    <source>
        <dbReference type="Pfam" id="PF07730"/>
    </source>
</evidence>
<dbReference type="SUPFAM" id="SSF55874">
    <property type="entry name" value="ATPase domain of HSP90 chaperone/DNA topoisomerase II/histidine kinase"/>
    <property type="match status" value="1"/>
</dbReference>
<evidence type="ECO:0000313" key="13">
    <source>
        <dbReference type="Proteomes" id="UP000585050"/>
    </source>
</evidence>
<dbReference type="Gene3D" id="1.20.5.1930">
    <property type="match status" value="1"/>
</dbReference>
<dbReference type="EC" id="2.7.13.3" evidence="2"/>
<dbReference type="InterPro" id="IPR015943">
    <property type="entry name" value="WD40/YVTN_repeat-like_dom_sf"/>
</dbReference>
<dbReference type="Gene3D" id="3.30.565.10">
    <property type="entry name" value="Histidine kinase-like ATPase, C-terminal domain"/>
    <property type="match status" value="1"/>
</dbReference>
<evidence type="ECO:0000256" key="2">
    <source>
        <dbReference type="ARBA" id="ARBA00012438"/>
    </source>
</evidence>
<keyword evidence="8" id="KW-0902">Two-component regulatory system</keyword>